<name>M4B5C3_HYAAE</name>
<evidence type="ECO:0000256" key="11">
    <source>
        <dbReference type="RuleBase" id="RU367043"/>
    </source>
</evidence>
<evidence type="ECO:0000256" key="5">
    <source>
        <dbReference type="ARBA" id="ARBA00022833"/>
    </source>
</evidence>
<comment type="subunit">
    <text evidence="11">Heterohexamer.</text>
</comment>
<evidence type="ECO:0000256" key="2">
    <source>
        <dbReference type="ARBA" id="ARBA00022448"/>
    </source>
</evidence>
<feature type="domain" description="Tim10-like" evidence="13">
    <location>
        <begin position="24"/>
        <end position="85"/>
    </location>
</feature>
<evidence type="ECO:0000256" key="10">
    <source>
        <dbReference type="ARBA" id="ARBA00023157"/>
    </source>
</evidence>
<keyword evidence="11" id="KW-0143">Chaperone</keyword>
<evidence type="ECO:0000256" key="4">
    <source>
        <dbReference type="ARBA" id="ARBA00022792"/>
    </source>
</evidence>
<keyword evidence="6 11" id="KW-0653">Protein transport</keyword>
<keyword evidence="10 11" id="KW-1015">Disulfide bond</keyword>
<keyword evidence="9" id="KW-0472">Membrane</keyword>
<dbReference type="VEuPathDB" id="FungiDB:HpaG801473"/>
<protein>
    <recommendedName>
        <fullName evidence="11">Mitochondrial import inner membrane translocase subunit</fullName>
    </recommendedName>
</protein>
<dbReference type="Proteomes" id="UP000011713">
    <property type="component" value="Unassembled WGS sequence"/>
</dbReference>
<reference evidence="14" key="2">
    <citation type="submission" date="2015-06" db="UniProtKB">
        <authorList>
            <consortium name="EnsemblProtists"/>
        </authorList>
    </citation>
    <scope>IDENTIFICATION</scope>
    <source>
        <strain evidence="14">Emoy2</strain>
    </source>
</reference>
<evidence type="ECO:0000256" key="9">
    <source>
        <dbReference type="ARBA" id="ARBA00023136"/>
    </source>
</evidence>
<dbReference type="PANTHER" id="PTHR11038">
    <property type="entry name" value="MITOCHONDRIAL IMPORT INNER MEMBRANE TRANSLOCASE SUBUNIT TIM10"/>
    <property type="match status" value="1"/>
</dbReference>
<comment type="function">
    <text evidence="11">Mitochondrial intermembrane chaperone that participates in the import and insertion of some multi-pass transmembrane proteins into the mitochondrial inner membrane. Also required for the transfer of beta-barrel precursors from the TOM complex to the sorting and assembly machinery (SAM complex) of the outer membrane. Acts as a chaperone-like protein that protects the hydrophobic precursors from aggregation and guide them through the mitochondrial intermembrane space.</text>
</comment>
<keyword evidence="5" id="KW-0862">Zinc</keyword>
<dbReference type="STRING" id="559515.M4B5C3"/>
<dbReference type="FunFam" id="1.10.287.810:FF:000011">
    <property type="entry name" value="Mitochondrial regulator of splicing 5"/>
    <property type="match status" value="1"/>
</dbReference>
<dbReference type="HOGENOM" id="CLU_162151_2_0_1"/>
<dbReference type="GO" id="GO:0046872">
    <property type="term" value="F:metal ion binding"/>
    <property type="evidence" value="ECO:0007669"/>
    <property type="project" value="UniProtKB-KW"/>
</dbReference>
<keyword evidence="2 11" id="KW-0813">Transport</keyword>
<evidence type="ECO:0000256" key="3">
    <source>
        <dbReference type="ARBA" id="ARBA00022723"/>
    </source>
</evidence>
<accession>M4B5C3</accession>
<dbReference type="eggNOG" id="ENOG502S37R">
    <property type="taxonomic scope" value="Eukaryota"/>
</dbReference>
<dbReference type="InParanoid" id="M4B5C3"/>
<keyword evidence="8 11" id="KW-0496">Mitochondrion</keyword>
<dbReference type="InterPro" id="IPR035427">
    <property type="entry name" value="Tim10-like_dom_sf"/>
</dbReference>
<organism evidence="14 15">
    <name type="scientific">Hyaloperonospora arabidopsidis (strain Emoy2)</name>
    <name type="common">Downy mildew agent</name>
    <name type="synonym">Peronospora arabidopsidis</name>
    <dbReference type="NCBI Taxonomy" id="559515"/>
    <lineage>
        <taxon>Eukaryota</taxon>
        <taxon>Sar</taxon>
        <taxon>Stramenopiles</taxon>
        <taxon>Oomycota</taxon>
        <taxon>Peronosporomycetes</taxon>
        <taxon>Peronosporales</taxon>
        <taxon>Peronosporaceae</taxon>
        <taxon>Hyaloperonospora</taxon>
    </lineage>
</organism>
<comment type="domain">
    <text evidence="11">The twin CX3C motif contains 4 conserved Cys residues that form 2 disulfide bonds in the mitochondrial intermembrane space.</text>
</comment>
<dbReference type="GO" id="GO:0005743">
    <property type="term" value="C:mitochondrial inner membrane"/>
    <property type="evidence" value="ECO:0007669"/>
    <property type="project" value="UniProtKB-SubCell"/>
</dbReference>
<dbReference type="EnsemblProtists" id="HpaT801473">
    <property type="protein sequence ID" value="HpaP801473"/>
    <property type="gene ID" value="HpaG801473"/>
</dbReference>
<dbReference type="PANTHER" id="PTHR11038:SF16">
    <property type="entry name" value="MITOCHONDRIAL IMPORT INNER MEMBRANE TRANSLOCASE SUBUNIT TIM10"/>
    <property type="match status" value="1"/>
</dbReference>
<keyword evidence="3" id="KW-0479">Metal-binding</keyword>
<keyword evidence="7 11" id="KW-0811">Translocation</keyword>
<reference evidence="15" key="1">
    <citation type="journal article" date="2010" name="Science">
        <title>Signatures of adaptation to obligate biotrophy in the Hyaloperonospora arabidopsidis genome.</title>
        <authorList>
            <person name="Baxter L."/>
            <person name="Tripathy S."/>
            <person name="Ishaque N."/>
            <person name="Boot N."/>
            <person name="Cabral A."/>
            <person name="Kemen E."/>
            <person name="Thines M."/>
            <person name="Ah-Fong A."/>
            <person name="Anderson R."/>
            <person name="Badejoko W."/>
            <person name="Bittner-Eddy P."/>
            <person name="Boore J.L."/>
            <person name="Chibucos M.C."/>
            <person name="Coates M."/>
            <person name="Dehal P."/>
            <person name="Delehaunty K."/>
            <person name="Dong S."/>
            <person name="Downton P."/>
            <person name="Dumas B."/>
            <person name="Fabro G."/>
            <person name="Fronick C."/>
            <person name="Fuerstenberg S.I."/>
            <person name="Fulton L."/>
            <person name="Gaulin E."/>
            <person name="Govers F."/>
            <person name="Hughes L."/>
            <person name="Humphray S."/>
            <person name="Jiang R.H."/>
            <person name="Judelson H."/>
            <person name="Kamoun S."/>
            <person name="Kyung K."/>
            <person name="Meijer H."/>
            <person name="Minx P."/>
            <person name="Morris P."/>
            <person name="Nelson J."/>
            <person name="Phuntumart V."/>
            <person name="Qutob D."/>
            <person name="Rehmany A."/>
            <person name="Rougon-Cardoso A."/>
            <person name="Ryden P."/>
            <person name="Torto-Alalibo T."/>
            <person name="Studholme D."/>
            <person name="Wang Y."/>
            <person name="Win J."/>
            <person name="Wood J."/>
            <person name="Clifton S.W."/>
            <person name="Rogers J."/>
            <person name="Van den Ackerveken G."/>
            <person name="Jones J.D."/>
            <person name="McDowell J.M."/>
            <person name="Beynon J."/>
            <person name="Tyler B.M."/>
        </authorList>
    </citation>
    <scope>NUCLEOTIDE SEQUENCE [LARGE SCALE GENOMIC DNA]</scope>
    <source>
        <strain evidence="15">Emoy2</strain>
    </source>
</reference>
<evidence type="ECO:0000313" key="14">
    <source>
        <dbReference type="EnsemblProtists" id="HpaP801473"/>
    </source>
</evidence>
<dbReference type="InterPro" id="IPR004217">
    <property type="entry name" value="Tim10-like"/>
</dbReference>
<evidence type="ECO:0000256" key="12">
    <source>
        <dbReference type="SAM" id="MobiDB-lite"/>
    </source>
</evidence>
<dbReference type="Pfam" id="PF02953">
    <property type="entry name" value="zf-Tim10_DDP"/>
    <property type="match status" value="1"/>
</dbReference>
<comment type="subcellular location">
    <subcellularLocation>
        <location evidence="11">Mitochondrion inner membrane</location>
        <topology evidence="11">Peripheral membrane protein</topology>
        <orientation evidence="11">Intermembrane side</orientation>
    </subcellularLocation>
</comment>
<evidence type="ECO:0000313" key="15">
    <source>
        <dbReference type="Proteomes" id="UP000011713"/>
    </source>
</evidence>
<dbReference type="EMBL" id="JH598388">
    <property type="status" value="NOT_ANNOTATED_CDS"/>
    <property type="molecule type" value="Genomic_DNA"/>
</dbReference>
<comment type="similarity">
    <text evidence="1 11">Belongs to the small Tim family.</text>
</comment>
<evidence type="ECO:0000256" key="6">
    <source>
        <dbReference type="ARBA" id="ARBA00022927"/>
    </source>
</evidence>
<dbReference type="SUPFAM" id="SSF144122">
    <property type="entry name" value="Tim10-like"/>
    <property type="match status" value="1"/>
</dbReference>
<evidence type="ECO:0000256" key="1">
    <source>
        <dbReference type="ARBA" id="ARBA00006720"/>
    </source>
</evidence>
<dbReference type="GO" id="GO:0045039">
    <property type="term" value="P:protein insertion into mitochondrial inner membrane"/>
    <property type="evidence" value="ECO:0007669"/>
    <property type="project" value="UniProtKB-ARBA"/>
</dbReference>
<evidence type="ECO:0000256" key="8">
    <source>
        <dbReference type="ARBA" id="ARBA00023128"/>
    </source>
</evidence>
<feature type="region of interest" description="Disordered" evidence="12">
    <location>
        <begin position="1"/>
        <end position="20"/>
    </location>
</feature>
<proteinExistence type="inferred from homology"/>
<keyword evidence="4 11" id="KW-0999">Mitochondrion inner membrane</keyword>
<dbReference type="OMA" id="VGENMQK"/>
<dbReference type="AlphaFoldDB" id="M4B5C3"/>
<dbReference type="GO" id="GO:0015031">
    <property type="term" value="P:protein transport"/>
    <property type="evidence" value="ECO:0007669"/>
    <property type="project" value="UniProtKB-KW"/>
</dbReference>
<evidence type="ECO:0000256" key="7">
    <source>
        <dbReference type="ARBA" id="ARBA00023010"/>
    </source>
</evidence>
<dbReference type="FunCoup" id="M4B5C3">
    <property type="interactions" value="415"/>
</dbReference>
<dbReference type="Gene3D" id="1.10.287.810">
    <property type="entry name" value="Mitochondrial import inner membrane translocase subunit tim13 like domains"/>
    <property type="match status" value="1"/>
</dbReference>
<keyword evidence="15" id="KW-1185">Reference proteome</keyword>
<sequence length="102" mass="11191">MNFGGLMNGGAAPSVSQQPSQQSQLMMAKIEMASYADLFERLSRVCFQKCKFKYNDGQLNVGEMSCIDRCAGKYMEAYSSLGVKMAQVEKDIMEQAGASVQP</sequence>
<evidence type="ECO:0000259" key="13">
    <source>
        <dbReference type="Pfam" id="PF02953"/>
    </source>
</evidence>